<dbReference type="RefSeq" id="WP_188465118.1">
    <property type="nucleotide sequence ID" value="NZ_BMFQ01000003.1"/>
</dbReference>
<dbReference type="GO" id="GO:0005524">
    <property type="term" value="F:ATP binding"/>
    <property type="evidence" value="ECO:0007669"/>
    <property type="project" value="UniProtKB-KW"/>
</dbReference>
<feature type="domain" description="AAA+ ATPase" evidence="6">
    <location>
        <begin position="527"/>
        <end position="817"/>
    </location>
</feature>
<dbReference type="Gene3D" id="3.40.50.300">
    <property type="entry name" value="P-loop containing nucleotide triphosphate hydrolases"/>
    <property type="match status" value="2"/>
</dbReference>
<accession>A0A917LR31</accession>
<evidence type="ECO:0000256" key="1">
    <source>
        <dbReference type="ARBA" id="ARBA00007913"/>
    </source>
</evidence>
<dbReference type="CDD" id="cd18808">
    <property type="entry name" value="SF1_C_Upf1"/>
    <property type="match status" value="1"/>
</dbReference>
<evidence type="ECO:0000256" key="2">
    <source>
        <dbReference type="ARBA" id="ARBA00022741"/>
    </source>
</evidence>
<evidence type="ECO:0000256" key="5">
    <source>
        <dbReference type="ARBA" id="ARBA00022840"/>
    </source>
</evidence>
<dbReference type="InterPro" id="IPR050534">
    <property type="entry name" value="Coronavir_polyprotein_1ab"/>
</dbReference>
<name>A0A917LR31_9FLAO</name>
<gene>
    <name evidence="7" type="ORF">GCM10010976_23490</name>
</gene>
<sequence length="1104" mass="127653">MNTIGEFLIIQNLKQFNKEINFWLAESSDGSNFEILTIKSETDKKQQVERILKNEIQYLTKKDIPGIQKIVQVDFDATQNHHYVVYEGCSNFEYSEDLSTKNLIQVLKGLDHLKKSNRFGYYITPDSLSHNFDEARLRFIGLYDIFKLYNLLDNQYLAPEVIDGHKPNFQSDIYSIFNLFKSIVEDCNNETIESIFTKALSKQRIERYRNYGEVIRLLEQTLKPIRNSNAIKIIVKDEYREPFKPILEEMNRSCFLKLDEQLSKDKREITGQFATENYGGRFFVNGQGYIFVLANKISSPHHTISENGFLSPYGFSFDPLQHINCFSFFKNNWQEANQLAKLNKTKSNNLKKWQALPKMEREFIEEKAFKAKYTKCNISKSNNTNLIFTLTKGFKNWEQIKTLKRNEVKLIIDDNEVGKIHDYNQGTDTLIIKDSNLTIDEIPKTGELIEDVRIETSQYKKQVEACEKFVNKDVINPNLCSILATPENVPEFNNIPLEYQDFENEVFNPYLKTDVTQREAVLEALHRKPIYLIQGPPGTGKTTVIVELIQQIIKRNSNAKILVTSQSNLAVDNVLERLLPTDILFMRLAASEDRISESIKEHSFYTKLSNWISNTQKQSDQYLDSQITTSKTDKALLKFYKSYLNVKTDKKRDFNDFQNLLKIQNRYVKSFFENTKNFKEANKIFDAQMHTKTSKLQSIKQEWFAFLNNAQTPADKNKKQSMINNGSEEVDLQTALLKSTNVIGATCIHIASGQYNDINFNFDYVIMDESSKATPAENLVPINMGQNIVLIGDHNQLPPVITRENAVKKKIKAELEDDGLDMEKEYGESLFEKLILEFEQNPNLQNNIKMLDIQYRMPRQLGNLISKNFYKEKLKNPNITILPNYDQDKNHGLKLSKPYTKFIDVVTKTEIEAPTSVIMISTSNAESPYDNDNKFKRSNNCNKDAIKQILTEINRQYPNNINAEEPKTIGVIAGYRGQVELLEKSIDVKKYKNFNTINPDGRKESLIDINTVDKFQGAERDIIIYDIVKSSKGKSNIGFLDDYRRINVAFSRAKKLLIIVGDSEYILKRATLSPKSKFEEFKLKNIVADLQQQGVIVNQLKDLL</sequence>
<organism evidence="7 8">
    <name type="scientific">Bizionia arctica</name>
    <dbReference type="NCBI Taxonomy" id="1495645"/>
    <lineage>
        <taxon>Bacteria</taxon>
        <taxon>Pseudomonadati</taxon>
        <taxon>Bacteroidota</taxon>
        <taxon>Flavobacteriia</taxon>
        <taxon>Flavobacteriales</taxon>
        <taxon>Flavobacteriaceae</taxon>
        <taxon>Bizionia</taxon>
    </lineage>
</organism>
<keyword evidence="4" id="KW-0347">Helicase</keyword>
<evidence type="ECO:0000256" key="4">
    <source>
        <dbReference type="ARBA" id="ARBA00022806"/>
    </source>
</evidence>
<dbReference type="GO" id="GO:0043139">
    <property type="term" value="F:5'-3' DNA helicase activity"/>
    <property type="evidence" value="ECO:0007669"/>
    <property type="project" value="TreeGrafter"/>
</dbReference>
<dbReference type="Pfam" id="PF13086">
    <property type="entry name" value="AAA_11"/>
    <property type="match status" value="1"/>
</dbReference>
<keyword evidence="5" id="KW-0067">ATP-binding</keyword>
<dbReference type="InterPro" id="IPR041677">
    <property type="entry name" value="DNA2/NAM7_AAA_11"/>
</dbReference>
<dbReference type="InterPro" id="IPR011009">
    <property type="entry name" value="Kinase-like_dom_sf"/>
</dbReference>
<dbReference type="AlphaFoldDB" id="A0A917LR31"/>
<dbReference type="Pfam" id="PF13087">
    <property type="entry name" value="AAA_12"/>
    <property type="match status" value="1"/>
</dbReference>
<evidence type="ECO:0000259" key="6">
    <source>
        <dbReference type="SMART" id="SM00382"/>
    </source>
</evidence>
<evidence type="ECO:0000313" key="8">
    <source>
        <dbReference type="Proteomes" id="UP000625976"/>
    </source>
</evidence>
<dbReference type="EMBL" id="BMFQ01000003">
    <property type="protein sequence ID" value="GGG51623.1"/>
    <property type="molecule type" value="Genomic_DNA"/>
</dbReference>
<dbReference type="SMART" id="SM00382">
    <property type="entry name" value="AAA"/>
    <property type="match status" value="1"/>
</dbReference>
<keyword evidence="2" id="KW-0547">Nucleotide-binding</keyword>
<dbReference type="InterPro" id="IPR027417">
    <property type="entry name" value="P-loop_NTPase"/>
</dbReference>
<dbReference type="PANTHER" id="PTHR43788">
    <property type="entry name" value="DNA2/NAM7 HELICASE FAMILY MEMBER"/>
    <property type="match status" value="1"/>
</dbReference>
<evidence type="ECO:0000256" key="3">
    <source>
        <dbReference type="ARBA" id="ARBA00022801"/>
    </source>
</evidence>
<dbReference type="Proteomes" id="UP000625976">
    <property type="component" value="Unassembled WGS sequence"/>
</dbReference>
<dbReference type="SUPFAM" id="SSF56112">
    <property type="entry name" value="Protein kinase-like (PK-like)"/>
    <property type="match status" value="1"/>
</dbReference>
<comment type="similarity">
    <text evidence="1">Belongs to the DNA2/NAM7 helicase family.</text>
</comment>
<keyword evidence="8" id="KW-1185">Reference proteome</keyword>
<dbReference type="InterPro" id="IPR047187">
    <property type="entry name" value="SF1_C_Upf1"/>
</dbReference>
<reference evidence="7" key="1">
    <citation type="journal article" date="2014" name="Int. J. Syst. Evol. Microbiol.">
        <title>Complete genome sequence of Corynebacterium casei LMG S-19264T (=DSM 44701T), isolated from a smear-ripened cheese.</title>
        <authorList>
            <consortium name="US DOE Joint Genome Institute (JGI-PGF)"/>
            <person name="Walter F."/>
            <person name="Albersmeier A."/>
            <person name="Kalinowski J."/>
            <person name="Ruckert C."/>
        </authorList>
    </citation>
    <scope>NUCLEOTIDE SEQUENCE</scope>
    <source>
        <strain evidence="7">CGMCC 1.12751</strain>
    </source>
</reference>
<proteinExistence type="inferred from homology"/>
<dbReference type="Gene3D" id="3.30.200.20">
    <property type="entry name" value="Phosphorylase Kinase, domain 1"/>
    <property type="match status" value="1"/>
</dbReference>
<dbReference type="SUPFAM" id="SSF52540">
    <property type="entry name" value="P-loop containing nucleoside triphosphate hydrolases"/>
    <property type="match status" value="1"/>
</dbReference>
<comment type="caution">
    <text evidence="7">The sequence shown here is derived from an EMBL/GenBank/DDBJ whole genome shotgun (WGS) entry which is preliminary data.</text>
</comment>
<evidence type="ECO:0000313" key="7">
    <source>
        <dbReference type="EMBL" id="GGG51623.1"/>
    </source>
</evidence>
<dbReference type="GO" id="GO:0016787">
    <property type="term" value="F:hydrolase activity"/>
    <property type="evidence" value="ECO:0007669"/>
    <property type="project" value="UniProtKB-KW"/>
</dbReference>
<keyword evidence="3" id="KW-0378">Hydrolase</keyword>
<protein>
    <recommendedName>
        <fullName evidence="6">AAA+ ATPase domain-containing protein</fullName>
    </recommendedName>
</protein>
<dbReference type="PANTHER" id="PTHR43788:SF8">
    <property type="entry name" value="DNA-BINDING PROTEIN SMUBP-2"/>
    <property type="match status" value="1"/>
</dbReference>
<dbReference type="Gene3D" id="1.10.510.10">
    <property type="entry name" value="Transferase(Phosphotransferase) domain 1"/>
    <property type="match status" value="1"/>
</dbReference>
<dbReference type="InterPro" id="IPR003593">
    <property type="entry name" value="AAA+_ATPase"/>
</dbReference>
<dbReference type="InterPro" id="IPR041679">
    <property type="entry name" value="DNA2/NAM7-like_C"/>
</dbReference>
<reference evidence="7" key="2">
    <citation type="submission" date="2020-09" db="EMBL/GenBank/DDBJ databases">
        <authorList>
            <person name="Sun Q."/>
            <person name="Zhou Y."/>
        </authorList>
    </citation>
    <scope>NUCLEOTIDE SEQUENCE</scope>
    <source>
        <strain evidence="7">CGMCC 1.12751</strain>
    </source>
</reference>